<evidence type="ECO:0000313" key="3">
    <source>
        <dbReference type="Proteomes" id="UP000029839"/>
    </source>
</evidence>
<evidence type="ECO:0008006" key="4">
    <source>
        <dbReference type="Google" id="ProtNLM"/>
    </source>
</evidence>
<comment type="caution">
    <text evidence="2">The sequence shown here is derived from an EMBL/GenBank/DDBJ whole genome shotgun (WGS) entry which is preliminary data.</text>
</comment>
<accession>A0A0A0BPK6</accession>
<dbReference type="OrthoDB" id="5197832at2"/>
<protein>
    <recommendedName>
        <fullName evidence="4">Integral membrane protein</fullName>
    </recommendedName>
</protein>
<reference evidence="2 3" key="1">
    <citation type="submission" date="2013-08" db="EMBL/GenBank/DDBJ databases">
        <title>Genome sequencing of Cellulomonas carbonis T26.</title>
        <authorList>
            <person name="Chen F."/>
            <person name="Li Y."/>
            <person name="Wang G."/>
        </authorList>
    </citation>
    <scope>NUCLEOTIDE SEQUENCE [LARGE SCALE GENOMIC DNA]</scope>
    <source>
        <strain evidence="2 3">T26</strain>
    </source>
</reference>
<dbReference type="RefSeq" id="WP_043607924.1">
    <property type="nucleotide sequence ID" value="NZ_AXCY01000073.1"/>
</dbReference>
<keyword evidence="1" id="KW-1133">Transmembrane helix</keyword>
<evidence type="ECO:0000313" key="2">
    <source>
        <dbReference type="EMBL" id="KGM09861.1"/>
    </source>
</evidence>
<gene>
    <name evidence="2" type="ORF">N868_18290</name>
</gene>
<feature type="transmembrane region" description="Helical" evidence="1">
    <location>
        <begin position="36"/>
        <end position="56"/>
    </location>
</feature>
<dbReference type="Proteomes" id="UP000029839">
    <property type="component" value="Unassembled WGS sequence"/>
</dbReference>
<dbReference type="AlphaFoldDB" id="A0A0A0BPK6"/>
<organism evidence="2 3">
    <name type="scientific">Cellulomonas carbonis T26</name>
    <dbReference type="NCBI Taxonomy" id="947969"/>
    <lineage>
        <taxon>Bacteria</taxon>
        <taxon>Bacillati</taxon>
        <taxon>Actinomycetota</taxon>
        <taxon>Actinomycetes</taxon>
        <taxon>Micrococcales</taxon>
        <taxon>Cellulomonadaceae</taxon>
        <taxon>Cellulomonas</taxon>
    </lineage>
</organism>
<dbReference type="EMBL" id="AXCY01000073">
    <property type="protein sequence ID" value="KGM09861.1"/>
    <property type="molecule type" value="Genomic_DNA"/>
</dbReference>
<feature type="transmembrane region" description="Helical" evidence="1">
    <location>
        <begin position="68"/>
        <end position="87"/>
    </location>
</feature>
<keyword evidence="1" id="KW-0812">Transmembrane</keyword>
<feature type="transmembrane region" description="Helical" evidence="1">
    <location>
        <begin position="93"/>
        <end position="113"/>
    </location>
</feature>
<reference evidence="2 3" key="2">
    <citation type="journal article" date="2015" name="Stand. Genomic Sci.">
        <title>Draft genome sequence of Cellulomonas carbonis T26(T) and comparative analysis of six Cellulomonas genomes.</title>
        <authorList>
            <person name="Zhuang W."/>
            <person name="Zhang S."/>
            <person name="Xia X."/>
            <person name="Wang G."/>
        </authorList>
    </citation>
    <scope>NUCLEOTIDE SEQUENCE [LARGE SCALE GENOMIC DNA]</scope>
    <source>
        <strain evidence="2 3">T26</strain>
    </source>
</reference>
<keyword evidence="3" id="KW-1185">Reference proteome</keyword>
<evidence type="ECO:0000256" key="1">
    <source>
        <dbReference type="SAM" id="Phobius"/>
    </source>
</evidence>
<sequence length="119" mass="12674">MWSPLAWAVAAGSLALAGWAAWRALRDRPVILRQLLVGAGVEALLLVHVVVALVLSATGSPPADAPTFWGYLVTTLFVLPVAAAWAFAERTRWSSVVLLVAAVTVAFLQLRLVQVWSGS</sequence>
<keyword evidence="1" id="KW-0472">Membrane</keyword>
<proteinExistence type="predicted"/>
<name>A0A0A0BPK6_9CELL</name>